<reference evidence="2" key="1">
    <citation type="journal article" date="2020" name="bioRxiv">
        <title>Chromosome-level reference genome of the European wasp spider Argiope bruennichi: a resource for studies on range expansion and evolutionary adaptation.</title>
        <authorList>
            <person name="Sheffer M.M."/>
            <person name="Hoppe A."/>
            <person name="Krehenwinkel H."/>
            <person name="Uhl G."/>
            <person name="Kuss A.W."/>
            <person name="Jensen L."/>
            <person name="Jensen C."/>
            <person name="Gillespie R.G."/>
            <person name="Hoff K.J."/>
            <person name="Prost S."/>
        </authorList>
    </citation>
    <scope>NUCLEOTIDE SEQUENCE</scope>
</reference>
<sequence>MERDMMKCNIRTSTKIHEIRSTVKNVSKLSEDVIVTGPDFYLTSECNCCILFKKIKINKYHWLYIYIRNKSDIDIKIERTLVLLDCNNRKLHEERDDKIFSLEKDNNVDLMGTAKIDVNTLIHDTLIIDICASIKEIVTKRITYGVDAGMKLREDFKAMLENPINSDVSLHVDNERISAHWSVLCSRSPYFKRMFDSQMKERVQNSITITDISASTLKNLIKFLYSAYFFDNDKSNNIEELFDLYYGADKYEVIDLKALCACKIKNNVTADNVCKILLLAHRHNDEDLEREAMDFIHLNSDAVFQSDGWKKFKASEPLAAELCSFFCLKKN</sequence>
<gene>
    <name evidence="2" type="ORF">HNY73_018234</name>
</gene>
<dbReference type="CDD" id="cd18186">
    <property type="entry name" value="BTB_POZ_ZBTB_KLHL-like"/>
    <property type="match status" value="1"/>
</dbReference>
<dbReference type="Pfam" id="PF00651">
    <property type="entry name" value="BTB"/>
    <property type="match status" value="1"/>
</dbReference>
<keyword evidence="3" id="KW-1185">Reference proteome</keyword>
<dbReference type="Gene3D" id="3.30.710.10">
    <property type="entry name" value="Potassium Channel Kv1.1, Chain A"/>
    <property type="match status" value="1"/>
</dbReference>
<proteinExistence type="predicted"/>
<dbReference type="InterPro" id="IPR011333">
    <property type="entry name" value="SKP1/BTB/POZ_sf"/>
</dbReference>
<evidence type="ECO:0000313" key="2">
    <source>
        <dbReference type="EMBL" id="KAF8770741.1"/>
    </source>
</evidence>
<dbReference type="PANTHER" id="PTHR24413">
    <property type="entry name" value="SPECKLE-TYPE POZ PROTEIN"/>
    <property type="match status" value="1"/>
</dbReference>
<evidence type="ECO:0000313" key="3">
    <source>
        <dbReference type="Proteomes" id="UP000807504"/>
    </source>
</evidence>
<organism evidence="2 3">
    <name type="scientific">Argiope bruennichi</name>
    <name type="common">Wasp spider</name>
    <name type="synonym">Aranea bruennichi</name>
    <dbReference type="NCBI Taxonomy" id="94029"/>
    <lineage>
        <taxon>Eukaryota</taxon>
        <taxon>Metazoa</taxon>
        <taxon>Ecdysozoa</taxon>
        <taxon>Arthropoda</taxon>
        <taxon>Chelicerata</taxon>
        <taxon>Arachnida</taxon>
        <taxon>Araneae</taxon>
        <taxon>Araneomorphae</taxon>
        <taxon>Entelegynae</taxon>
        <taxon>Araneoidea</taxon>
        <taxon>Araneidae</taxon>
        <taxon>Argiope</taxon>
    </lineage>
</organism>
<dbReference type="AlphaFoldDB" id="A0A8T0ED07"/>
<comment type="caution">
    <text evidence="2">The sequence shown here is derived from an EMBL/GenBank/DDBJ whole genome shotgun (WGS) entry which is preliminary data.</text>
</comment>
<dbReference type="Gene3D" id="1.25.40.420">
    <property type="match status" value="1"/>
</dbReference>
<dbReference type="InterPro" id="IPR000210">
    <property type="entry name" value="BTB/POZ_dom"/>
</dbReference>
<dbReference type="SUPFAM" id="SSF54695">
    <property type="entry name" value="POZ domain"/>
    <property type="match status" value="1"/>
</dbReference>
<protein>
    <submittedName>
        <fullName evidence="2">Speckle-type POZ protein like</fullName>
    </submittedName>
</protein>
<reference evidence="2" key="2">
    <citation type="submission" date="2020-06" db="EMBL/GenBank/DDBJ databases">
        <authorList>
            <person name="Sheffer M."/>
        </authorList>
    </citation>
    <scope>NUCLEOTIDE SEQUENCE</scope>
</reference>
<name>A0A8T0ED07_ARGBR</name>
<dbReference type="PROSITE" id="PS50097">
    <property type="entry name" value="BTB"/>
    <property type="match status" value="1"/>
</dbReference>
<dbReference type="SMART" id="SM00225">
    <property type="entry name" value="BTB"/>
    <property type="match status" value="1"/>
</dbReference>
<accession>A0A8T0ED07</accession>
<dbReference type="EMBL" id="JABXBU010002228">
    <property type="protein sequence ID" value="KAF8770741.1"/>
    <property type="molecule type" value="Genomic_DNA"/>
</dbReference>
<dbReference type="Proteomes" id="UP000807504">
    <property type="component" value="Unassembled WGS sequence"/>
</dbReference>
<feature type="domain" description="BTB" evidence="1">
    <location>
        <begin position="166"/>
        <end position="233"/>
    </location>
</feature>
<evidence type="ECO:0000259" key="1">
    <source>
        <dbReference type="PROSITE" id="PS50097"/>
    </source>
</evidence>